<proteinExistence type="predicted"/>
<keyword evidence="2" id="KW-1185">Reference proteome</keyword>
<dbReference type="AlphaFoldDB" id="A0A402AQY7"/>
<dbReference type="Proteomes" id="UP000287188">
    <property type="component" value="Unassembled WGS sequence"/>
</dbReference>
<protein>
    <submittedName>
        <fullName evidence="1">Uncharacterized protein</fullName>
    </submittedName>
</protein>
<name>A0A402AQY7_9CHLR</name>
<comment type="caution">
    <text evidence="1">The sequence shown here is derived from an EMBL/GenBank/DDBJ whole genome shotgun (WGS) entry which is preliminary data.</text>
</comment>
<evidence type="ECO:0000313" key="1">
    <source>
        <dbReference type="EMBL" id="GCE21502.1"/>
    </source>
</evidence>
<dbReference type="EMBL" id="BIFS01000001">
    <property type="protein sequence ID" value="GCE21502.1"/>
    <property type="molecule type" value="Genomic_DNA"/>
</dbReference>
<sequence length="72" mass="8165">MGTLTIDVIQPEDGSNILTGLIILLQDTVDSGASVGFLPPLAQEEASSTGVRCYRMWLRARRYYWWRAMMSR</sequence>
<gene>
    <name evidence="1" type="ORF">KDK_53020</name>
</gene>
<evidence type="ECO:0000313" key="2">
    <source>
        <dbReference type="Proteomes" id="UP000287188"/>
    </source>
</evidence>
<reference evidence="2" key="1">
    <citation type="submission" date="2018-12" db="EMBL/GenBank/DDBJ databases">
        <title>Tengunoibacter tsumagoiensis gen. nov., sp. nov., Dictyobacter kobayashii sp. nov., D. alpinus sp. nov., and D. joshuensis sp. nov. and description of Dictyobacteraceae fam. nov. within the order Ktedonobacterales isolated from Tengu-no-mugimeshi.</title>
        <authorList>
            <person name="Wang C.M."/>
            <person name="Zheng Y."/>
            <person name="Sakai Y."/>
            <person name="Toyoda A."/>
            <person name="Minakuchi Y."/>
            <person name="Abe K."/>
            <person name="Yokota A."/>
            <person name="Yabe S."/>
        </authorList>
    </citation>
    <scope>NUCLEOTIDE SEQUENCE [LARGE SCALE GENOMIC DNA]</scope>
    <source>
        <strain evidence="2">Uno11</strain>
    </source>
</reference>
<organism evidence="1 2">
    <name type="scientific">Dictyobacter kobayashii</name>
    <dbReference type="NCBI Taxonomy" id="2014872"/>
    <lineage>
        <taxon>Bacteria</taxon>
        <taxon>Bacillati</taxon>
        <taxon>Chloroflexota</taxon>
        <taxon>Ktedonobacteria</taxon>
        <taxon>Ktedonobacterales</taxon>
        <taxon>Dictyobacteraceae</taxon>
        <taxon>Dictyobacter</taxon>
    </lineage>
</organism>
<accession>A0A402AQY7</accession>